<dbReference type="InterPro" id="IPR001680">
    <property type="entry name" value="WD40_rpt"/>
</dbReference>
<dbReference type="RefSeq" id="XP_004998398.1">
    <property type="nucleotide sequence ID" value="XM_004998341.1"/>
</dbReference>
<dbReference type="eggNOG" id="KOG2314">
    <property type="taxonomic scope" value="Eukaryota"/>
</dbReference>
<dbReference type="InterPro" id="IPR035979">
    <property type="entry name" value="RBD_domain_sf"/>
</dbReference>
<evidence type="ECO:0000313" key="9">
    <source>
        <dbReference type="Proteomes" id="UP000007799"/>
    </source>
</evidence>
<accession>F2TXW4</accession>
<dbReference type="EMBL" id="GL832956">
    <property type="protein sequence ID" value="EGD76223.1"/>
    <property type="molecule type" value="Genomic_DNA"/>
</dbReference>
<evidence type="ECO:0000256" key="6">
    <source>
        <dbReference type="HAMAP-Rule" id="MF_03001"/>
    </source>
</evidence>
<dbReference type="PANTHER" id="PTHR14068:SF0">
    <property type="entry name" value="EUKARYOTIC TRANSLATION INITIATION FACTOR 3 SUBUNIT B"/>
    <property type="match status" value="1"/>
</dbReference>
<dbReference type="GO" id="GO:0001732">
    <property type="term" value="P:formation of cytoplasmic translation initiation complex"/>
    <property type="evidence" value="ECO:0007669"/>
    <property type="project" value="UniProtKB-UniRule"/>
</dbReference>
<gene>
    <name evidence="8" type="ORF">PTSG_00926</name>
</gene>
<dbReference type="InterPro" id="IPR034363">
    <property type="entry name" value="eIF3B_RRM"/>
</dbReference>
<keyword evidence="3 6" id="KW-0396">Initiation factor</keyword>
<name>F2TXW4_SALR5</name>
<dbReference type="GO" id="GO:0003723">
    <property type="term" value="F:RNA binding"/>
    <property type="evidence" value="ECO:0007669"/>
    <property type="project" value="UniProtKB-UniRule"/>
</dbReference>
<evidence type="ECO:0000256" key="1">
    <source>
        <dbReference type="ARBA" id="ARBA00004496"/>
    </source>
</evidence>
<dbReference type="KEGG" id="sre:PTSG_00926"/>
<dbReference type="PROSITE" id="PS50102">
    <property type="entry name" value="RRM"/>
    <property type="match status" value="1"/>
</dbReference>
<evidence type="ECO:0000259" key="7">
    <source>
        <dbReference type="PROSITE" id="PS50102"/>
    </source>
</evidence>
<evidence type="ECO:0000313" key="8">
    <source>
        <dbReference type="EMBL" id="EGD76223.1"/>
    </source>
</evidence>
<dbReference type="PIRSF" id="PIRSF036424">
    <property type="entry name" value="eIF3b"/>
    <property type="match status" value="1"/>
</dbReference>
<keyword evidence="9" id="KW-1185">Reference proteome</keyword>
<keyword evidence="2 6" id="KW-0963">Cytoplasm</keyword>
<dbReference type="Gene3D" id="2.130.10.10">
    <property type="entry name" value="YVTN repeat-like/Quinoprotein amine dehydrogenase"/>
    <property type="match status" value="1"/>
</dbReference>
<dbReference type="InterPro" id="IPR015943">
    <property type="entry name" value="WD40/YVTN_repeat-like_dom_sf"/>
</dbReference>
<keyword evidence="5 6" id="KW-0648">Protein biosynthesis</keyword>
<dbReference type="CDD" id="cd12278">
    <property type="entry name" value="RRM_eIF3B"/>
    <property type="match status" value="1"/>
</dbReference>
<feature type="domain" description="RRM" evidence="7">
    <location>
        <begin position="20"/>
        <end position="107"/>
    </location>
</feature>
<dbReference type="SMART" id="SM00360">
    <property type="entry name" value="RRM"/>
    <property type="match status" value="1"/>
</dbReference>
<dbReference type="GO" id="GO:0033290">
    <property type="term" value="C:eukaryotic 48S preinitiation complex"/>
    <property type="evidence" value="ECO:0007669"/>
    <property type="project" value="UniProtKB-UniRule"/>
</dbReference>
<evidence type="ECO:0000256" key="4">
    <source>
        <dbReference type="ARBA" id="ARBA00022884"/>
    </source>
</evidence>
<dbReference type="Pfam" id="PF00400">
    <property type="entry name" value="WD40"/>
    <property type="match status" value="1"/>
</dbReference>
<dbReference type="GO" id="GO:0016282">
    <property type="term" value="C:eukaryotic 43S preinitiation complex"/>
    <property type="evidence" value="ECO:0007669"/>
    <property type="project" value="UniProtKB-UniRule"/>
</dbReference>
<dbReference type="SUPFAM" id="SSF54928">
    <property type="entry name" value="RNA-binding domain, RBD"/>
    <property type="match status" value="1"/>
</dbReference>
<dbReference type="GO" id="GO:0005852">
    <property type="term" value="C:eukaryotic translation initiation factor 3 complex"/>
    <property type="evidence" value="ECO:0007669"/>
    <property type="project" value="UniProtKB-UniRule"/>
</dbReference>
<evidence type="ECO:0000256" key="5">
    <source>
        <dbReference type="ARBA" id="ARBA00022917"/>
    </source>
</evidence>
<dbReference type="STRING" id="946362.F2TXW4"/>
<dbReference type="GeneID" id="16078992"/>
<dbReference type="OMA" id="LWGGPQF"/>
<comment type="subcellular location">
    <subcellularLocation>
        <location evidence="1 6">Cytoplasm</location>
    </subcellularLocation>
</comment>
<evidence type="ECO:0000256" key="3">
    <source>
        <dbReference type="ARBA" id="ARBA00022540"/>
    </source>
</evidence>
<dbReference type="Gene3D" id="3.30.70.330">
    <property type="match status" value="1"/>
</dbReference>
<organism evidence="9">
    <name type="scientific">Salpingoeca rosetta (strain ATCC 50818 / BSB-021)</name>
    <dbReference type="NCBI Taxonomy" id="946362"/>
    <lineage>
        <taxon>Eukaryota</taxon>
        <taxon>Choanoflagellata</taxon>
        <taxon>Craspedida</taxon>
        <taxon>Salpingoecidae</taxon>
        <taxon>Salpingoeca</taxon>
    </lineage>
</organism>
<comment type="function">
    <text evidence="6">RNA-binding component of the eukaryotic translation initiation factor 3 (eIF-3) complex, which is involved in protein synthesis of a specialized repertoire of mRNAs and, together with other initiation factors, stimulates binding of mRNA and methionyl-tRNAi to the 40S ribosome. The eIF-3 complex specifically targets and initiates translation of a subset of mRNAs involved in cell proliferation.</text>
</comment>
<evidence type="ECO:0000256" key="2">
    <source>
        <dbReference type="ARBA" id="ARBA00022490"/>
    </source>
</evidence>
<comment type="similarity">
    <text evidence="6">Belongs to the eIF-3 subunit B family.</text>
</comment>
<dbReference type="PANTHER" id="PTHR14068">
    <property type="entry name" value="EUKARYOTIC TRANSLATION INITIATION FACTOR 3 EIF3 -RELATED"/>
    <property type="match status" value="1"/>
</dbReference>
<dbReference type="HAMAP" id="MF_03001">
    <property type="entry name" value="eIF3b"/>
    <property type="match status" value="1"/>
</dbReference>
<dbReference type="InterPro" id="IPR012677">
    <property type="entry name" value="Nucleotide-bd_a/b_plait_sf"/>
</dbReference>
<dbReference type="InterPro" id="IPR000504">
    <property type="entry name" value="RRM_dom"/>
</dbReference>
<dbReference type="OrthoDB" id="10250414at2759"/>
<dbReference type="InParanoid" id="F2TXW4"/>
<proteinExistence type="inferred from homology"/>
<dbReference type="SUPFAM" id="SSF82171">
    <property type="entry name" value="DPP6 N-terminal domain-like"/>
    <property type="match status" value="1"/>
</dbReference>
<protein>
    <recommendedName>
        <fullName evidence="6">Eukaryotic translation initiation factor 3 subunit B</fullName>
        <shortName evidence="6">eIF3b</shortName>
    </recommendedName>
    <alternativeName>
        <fullName evidence="6">Eukaryotic translation initiation factor 3 subunit 9</fullName>
    </alternativeName>
</protein>
<dbReference type="Pfam" id="PF00076">
    <property type="entry name" value="RRM_1"/>
    <property type="match status" value="1"/>
</dbReference>
<dbReference type="GO" id="GO:0031369">
    <property type="term" value="F:translation initiation factor binding"/>
    <property type="evidence" value="ECO:0007669"/>
    <property type="project" value="InterPro"/>
</dbReference>
<dbReference type="FunCoup" id="F2TXW4">
    <property type="interactions" value="1839"/>
</dbReference>
<dbReference type="SMART" id="SM00320">
    <property type="entry name" value="WD40"/>
    <property type="match status" value="2"/>
</dbReference>
<sequence>MASRELTERDRPVYDDGLDNFILVDGVPVAPKAKLPLLATVLTKVFKEFKPKKVTLAEDPDTGNGVGAAYVEFSKPQDAKQACEKMNNHKLDKKHTFKTLPLSKFNEVMKTEEEVEFDLPEPGNTEDSLYSWLLEPNACDQFLLHSGTVVSVCKNRGPRRTTIESRDGWTQYTAMWSPKGTYLATIHQQGVALWGLPKFEQIGKFAHGGVRGIDFSPDERYLITCSMANKDKTVIVWDVETQKECRSFAIDLETTPWPVFKWSYDGNYFARNVENALLVYETKTFTKLGKKNIVIRDLKEFEWSPADNVIAYWTPGSKSVPYRVSLMKIPSRDELASRNMFKVDDCTMFWQKSGDHLCVRVAKTKHKKVSHDLEIFFLRKRDVPFEHIELDFEVVDVQWEPVGSKFAVLVKENAFKHRVVFYDFVEDKMTTIGEFDVPANTEISWSPRGEFCVLVPLRQPESRLKFLRVTDNKCEKLQEGAHDNVSMGTWDPTGRFFVSAVTRAGANLDFGYKMWWFTGSLVDEREEHAGLWSFQWRPRPASLLTEEEEAEVKKTLKSHWKQFEEADKLFSQQSSEEERDRRRALYKQWNDLYEKKKSLIRKYQHMLDSREGVDDVIQTVSDSKLVLVSQDRTPLEE</sequence>
<dbReference type="Pfam" id="PF08662">
    <property type="entry name" value="eIF2A"/>
    <property type="match status" value="1"/>
</dbReference>
<keyword evidence="4 6" id="KW-0694">RNA-binding</keyword>
<reference evidence="8" key="1">
    <citation type="submission" date="2009-08" db="EMBL/GenBank/DDBJ databases">
        <title>Annotation of Salpingoeca rosetta.</title>
        <authorList>
            <consortium name="The Broad Institute Genome Sequencing Platform"/>
            <person name="Russ C."/>
            <person name="Cuomo C."/>
            <person name="Burger G."/>
            <person name="Gray M.W."/>
            <person name="Holland P.W.H."/>
            <person name="King N."/>
            <person name="Lang F.B.F."/>
            <person name="Roger A.J."/>
            <person name="Ruiz-Trillo I."/>
            <person name="Young S.K."/>
            <person name="Zeng Q."/>
            <person name="Gargeya S."/>
            <person name="Alvarado L."/>
            <person name="Berlin A."/>
            <person name="Chapman S.B."/>
            <person name="Chen Z."/>
            <person name="Freedman E."/>
            <person name="Gellesch M."/>
            <person name="Goldberg J."/>
            <person name="Griggs A."/>
            <person name="Gujja S."/>
            <person name="Heilman E."/>
            <person name="Heiman D."/>
            <person name="Howarth C."/>
            <person name="Mehta T."/>
            <person name="Neiman D."/>
            <person name="Pearson M."/>
            <person name="Roberts A."/>
            <person name="Saif S."/>
            <person name="Shea T."/>
            <person name="Shenoy N."/>
            <person name="Sisk P."/>
            <person name="Stolte C."/>
            <person name="Sykes S."/>
            <person name="White J."/>
            <person name="Yandava C."/>
            <person name="Haas B."/>
            <person name="Nusbaum C."/>
            <person name="Birren B."/>
        </authorList>
    </citation>
    <scope>NUCLEOTIDE SEQUENCE [LARGE SCALE GENOMIC DNA]</scope>
    <source>
        <strain evidence="8">ATCC 50818</strain>
    </source>
</reference>
<dbReference type="Proteomes" id="UP000007799">
    <property type="component" value="Unassembled WGS sequence"/>
</dbReference>
<dbReference type="InterPro" id="IPR013979">
    <property type="entry name" value="TIF_beta_prop-like"/>
</dbReference>
<comment type="subunit">
    <text evidence="6">Component of the eukaryotic translation initiation factor 3 (eIF-3) complex.</text>
</comment>
<dbReference type="InterPro" id="IPR011400">
    <property type="entry name" value="EIF3B"/>
</dbReference>
<dbReference type="AlphaFoldDB" id="F2TXW4"/>
<dbReference type="GO" id="GO:0003743">
    <property type="term" value="F:translation initiation factor activity"/>
    <property type="evidence" value="ECO:0007669"/>
    <property type="project" value="UniProtKB-UniRule"/>
</dbReference>